<dbReference type="SUPFAM" id="SSF51261">
    <property type="entry name" value="Duplicated hybrid motif"/>
    <property type="match status" value="1"/>
</dbReference>
<keyword evidence="6" id="KW-0418">Kinase</keyword>
<dbReference type="Pfam" id="PF00358">
    <property type="entry name" value="PTS_EIIA_1"/>
    <property type="match status" value="1"/>
</dbReference>
<dbReference type="Proteomes" id="UP001225034">
    <property type="component" value="Unassembled WGS sequence"/>
</dbReference>
<evidence type="ECO:0000313" key="9">
    <source>
        <dbReference type="Proteomes" id="UP001225034"/>
    </source>
</evidence>
<gene>
    <name evidence="8" type="ORF">J2S05_000538</name>
</gene>
<name>A0ABT9YDH0_9BACI</name>
<dbReference type="PROSITE" id="PS00371">
    <property type="entry name" value="PTS_EIIA_TYPE_1_HIS"/>
    <property type="match status" value="1"/>
</dbReference>
<dbReference type="PANTHER" id="PTHR45008:SF1">
    <property type="entry name" value="PTS SYSTEM GLUCOSE-SPECIFIC EIIA COMPONENT"/>
    <property type="match status" value="1"/>
</dbReference>
<evidence type="ECO:0000256" key="3">
    <source>
        <dbReference type="ARBA" id="ARBA00022597"/>
    </source>
</evidence>
<organism evidence="8 9">
    <name type="scientific">Alkalicoccobacillus murimartini</name>
    <dbReference type="NCBI Taxonomy" id="171685"/>
    <lineage>
        <taxon>Bacteria</taxon>
        <taxon>Bacillati</taxon>
        <taxon>Bacillota</taxon>
        <taxon>Bacilli</taxon>
        <taxon>Bacillales</taxon>
        <taxon>Bacillaceae</taxon>
        <taxon>Alkalicoccobacillus</taxon>
    </lineage>
</organism>
<dbReference type="RefSeq" id="WP_306979675.1">
    <property type="nucleotide sequence ID" value="NZ_JAUSUA010000001.1"/>
</dbReference>
<dbReference type="InterPro" id="IPR050890">
    <property type="entry name" value="PTS_EIIA_component"/>
</dbReference>
<keyword evidence="4" id="KW-0808">Transferase</keyword>
<dbReference type="PANTHER" id="PTHR45008">
    <property type="entry name" value="PTS SYSTEM GLUCOSE-SPECIFIC EIIA COMPONENT"/>
    <property type="match status" value="1"/>
</dbReference>
<accession>A0ABT9YDH0</accession>
<evidence type="ECO:0000256" key="4">
    <source>
        <dbReference type="ARBA" id="ARBA00022679"/>
    </source>
</evidence>
<evidence type="ECO:0000313" key="8">
    <source>
        <dbReference type="EMBL" id="MDQ0205764.1"/>
    </source>
</evidence>
<comment type="caution">
    <text evidence="8">The sequence shown here is derived from an EMBL/GenBank/DDBJ whole genome shotgun (WGS) entry which is preliminary data.</text>
</comment>
<keyword evidence="5" id="KW-0598">Phosphotransferase system</keyword>
<evidence type="ECO:0000256" key="5">
    <source>
        <dbReference type="ARBA" id="ARBA00022683"/>
    </source>
</evidence>
<keyword evidence="9" id="KW-1185">Reference proteome</keyword>
<evidence type="ECO:0000256" key="2">
    <source>
        <dbReference type="ARBA" id="ARBA00022448"/>
    </source>
</evidence>
<comment type="subcellular location">
    <subcellularLocation>
        <location evidence="1">Cytoplasm</location>
    </subcellularLocation>
</comment>
<dbReference type="InterPro" id="IPR001127">
    <property type="entry name" value="PTS_EIIA_1_perm"/>
</dbReference>
<evidence type="ECO:0000256" key="6">
    <source>
        <dbReference type="ARBA" id="ARBA00022777"/>
    </source>
</evidence>
<protein>
    <submittedName>
        <fullName evidence="8">PTS system glucose-specific IIA component</fullName>
    </submittedName>
</protein>
<reference evidence="8 9" key="1">
    <citation type="submission" date="2023-07" db="EMBL/GenBank/DDBJ databases">
        <title>Genomic Encyclopedia of Type Strains, Phase IV (KMG-IV): sequencing the most valuable type-strain genomes for metagenomic binning, comparative biology and taxonomic classification.</title>
        <authorList>
            <person name="Goeker M."/>
        </authorList>
    </citation>
    <scope>NUCLEOTIDE SEQUENCE [LARGE SCALE GENOMIC DNA]</scope>
    <source>
        <strain evidence="8 9">DSM 19154</strain>
    </source>
</reference>
<sequence length="171" mass="18137">MFKKLFGLDKKEEQDKPTEEIIVAVSNGTWVSIEDVPDPTFSQKMIGEGAAIEPTDGHVVSPVAGEILQVFPTKHAIGIRTVGGAEILIHIGLETVGMDGEGFTAHVKAGDTVGVGDALVDYDLELVKEKAASTLIPIVVTNHEELDSVTSEPAGALQAGITPHLTVKFKR</sequence>
<dbReference type="Gene3D" id="2.70.70.10">
    <property type="entry name" value="Glucose Permease (Domain IIA)"/>
    <property type="match status" value="1"/>
</dbReference>
<evidence type="ECO:0000256" key="1">
    <source>
        <dbReference type="ARBA" id="ARBA00004496"/>
    </source>
</evidence>
<dbReference type="PROSITE" id="PS51093">
    <property type="entry name" value="PTS_EIIA_TYPE_1"/>
    <property type="match status" value="1"/>
</dbReference>
<dbReference type="EMBL" id="JAUSUA010000001">
    <property type="protein sequence ID" value="MDQ0205764.1"/>
    <property type="molecule type" value="Genomic_DNA"/>
</dbReference>
<proteinExistence type="predicted"/>
<keyword evidence="3" id="KW-0762">Sugar transport</keyword>
<dbReference type="InterPro" id="IPR011055">
    <property type="entry name" value="Dup_hybrid_motif"/>
</dbReference>
<evidence type="ECO:0000259" key="7">
    <source>
        <dbReference type="PROSITE" id="PS51093"/>
    </source>
</evidence>
<feature type="domain" description="PTS EIIA type-1" evidence="7">
    <location>
        <begin position="38"/>
        <end position="142"/>
    </location>
</feature>
<keyword evidence="2" id="KW-0813">Transport</keyword>
<dbReference type="NCBIfam" id="TIGR00830">
    <property type="entry name" value="PTBA"/>
    <property type="match status" value="1"/>
</dbReference>